<proteinExistence type="predicted"/>
<reference evidence="1 2" key="1">
    <citation type="submission" date="2019-04" db="EMBL/GenBank/DDBJ databases">
        <title>Lacinutrix sp. nov., isolated from marine water.</title>
        <authorList>
            <person name="Kim W."/>
        </authorList>
    </citation>
    <scope>NUCLEOTIDE SEQUENCE [LARGE SCALE GENOMIC DNA]</scope>
    <source>
        <strain evidence="1 2">CAU 1491</strain>
    </source>
</reference>
<dbReference type="Proteomes" id="UP000307657">
    <property type="component" value="Unassembled WGS sequence"/>
</dbReference>
<gene>
    <name evidence="1" type="ORF">E5167_08495</name>
</gene>
<evidence type="ECO:0000313" key="1">
    <source>
        <dbReference type="EMBL" id="TJY35897.1"/>
    </source>
</evidence>
<protein>
    <submittedName>
        <fullName evidence="1">Uncharacterized protein</fullName>
    </submittedName>
</protein>
<dbReference type="AlphaFoldDB" id="A0A4U0EVE6"/>
<accession>A0A4U0EVE6</accession>
<organism evidence="1 2">
    <name type="scientific">Pontimicrobium aquaticum</name>
    <dbReference type="NCBI Taxonomy" id="2565367"/>
    <lineage>
        <taxon>Bacteria</taxon>
        <taxon>Pseudomonadati</taxon>
        <taxon>Bacteroidota</taxon>
        <taxon>Flavobacteriia</taxon>
        <taxon>Flavobacteriales</taxon>
        <taxon>Flavobacteriaceae</taxon>
        <taxon>Pontimicrobium</taxon>
    </lineage>
</organism>
<comment type="caution">
    <text evidence="1">The sequence shown here is derived from an EMBL/GenBank/DDBJ whole genome shotgun (WGS) entry which is preliminary data.</text>
</comment>
<evidence type="ECO:0000313" key="2">
    <source>
        <dbReference type="Proteomes" id="UP000307657"/>
    </source>
</evidence>
<dbReference type="RefSeq" id="WP_136843047.1">
    <property type="nucleotide sequence ID" value="NZ_SUPL01000004.1"/>
</dbReference>
<name>A0A4U0EVE6_9FLAO</name>
<dbReference type="EMBL" id="SUPL01000004">
    <property type="protein sequence ID" value="TJY35897.1"/>
    <property type="molecule type" value="Genomic_DNA"/>
</dbReference>
<dbReference type="PROSITE" id="PS51257">
    <property type="entry name" value="PROKAR_LIPOPROTEIN"/>
    <property type="match status" value="1"/>
</dbReference>
<sequence>MKKVLIIFIITISTFYGCSTSDDNTTQNINSTINPPEWIRGVWLAGTWIDAGYEITSDDFCFIELCEKSCVGDEIGSINITYEEEITDNYYSIAIIRSNADNTSASRTEYEFEKVSDTEIKRINQNTIYTKQQDDWENCNLFDENAIYPLNGEDAWFVISVGNAPTQAVVKLEIHFEDGTIETDESDPNSYIQRAIRIDKEATKAVLTVEDLDSLSGIDYTVIGRLYNSDYSDQYFVIYEEDIRGVIKTIFFE</sequence>
<keyword evidence="2" id="KW-1185">Reference proteome</keyword>
<dbReference type="OrthoDB" id="1151192at2"/>